<dbReference type="InterPro" id="IPR002104">
    <property type="entry name" value="Integrase_catalytic"/>
</dbReference>
<dbReference type="Proteomes" id="UP000248724">
    <property type="component" value="Unassembled WGS sequence"/>
</dbReference>
<reference evidence="4 5" key="1">
    <citation type="journal article" date="2017" name="Nature">
        <title>Atmospheric trace gases support primary production in Antarctic desert surface soil.</title>
        <authorList>
            <person name="Ji M."/>
            <person name="Greening C."/>
            <person name="Vanwonterghem I."/>
            <person name="Carere C.R."/>
            <person name="Bay S.K."/>
            <person name="Steen J.A."/>
            <person name="Montgomery K."/>
            <person name="Lines T."/>
            <person name="Beardall J."/>
            <person name="van Dorst J."/>
            <person name="Snape I."/>
            <person name="Stott M.B."/>
            <person name="Hugenholtz P."/>
            <person name="Ferrari B.C."/>
        </authorList>
    </citation>
    <scope>NUCLEOTIDE SEQUENCE [LARGE SCALE GENOMIC DNA]</scope>
    <source>
        <strain evidence="4">RRmetagenome_bin12</strain>
    </source>
</reference>
<dbReference type="GO" id="GO:0003677">
    <property type="term" value="F:DNA binding"/>
    <property type="evidence" value="ECO:0007669"/>
    <property type="project" value="InterPro"/>
</dbReference>
<dbReference type="AlphaFoldDB" id="A0A2W5Z815"/>
<proteinExistence type="predicted"/>
<dbReference type="EMBL" id="QHBU01000229">
    <property type="protein sequence ID" value="PZR79005.1"/>
    <property type="molecule type" value="Genomic_DNA"/>
</dbReference>
<feature type="non-terminal residue" evidence="4">
    <location>
        <position position="741"/>
    </location>
</feature>
<dbReference type="PROSITE" id="PS51898">
    <property type="entry name" value="TYR_RECOMBINASE"/>
    <property type="match status" value="1"/>
</dbReference>
<sequence>MTCLDRDTVVARSLAPPFTLEHPASRRQRRRLLINILDWLQAQPGRTWQDRWNASGVDTSGRATPDWKDIPAAWIAAAGRSTDPQAPRYGLNAALLQLICGDVVRPSIPWLLTARSHMNLAREMARVRDPDDFAALRAASRRAVVSDVTEDGAVNRVSYILAAKGGALRDITVGDCLELLDLAYEYGEYHSGGTGPHFYQMLHATGIFPDSAPTTVRMLGPSRKGQLTPAQLIDRYDLACHPVRDLLVDYLSERQPALDYTSLMGLANHLGLRFWKDLEEHHPGISSLDLAPDVAAAWKQRARTKPAGPGSGSPTGRVPRLSSSGCLVSVRALYLDIAQWAAEDPARWGRWAVRCPIRPADIAQRRELGGRKSRMGQRTRERLPALPKVATALDQARADAAALLETSRQVGDREYFTASGQVMRRLILPSSEPRIWAEDTSGVRHDLTREEDRAFWAWAAVEILRHTGIRVEELTELSHHSLVQHRTPATGELVPLLHIAPSKTDQERLLVASPELADVLAAIIQRVRAGDGSVPLVAVYGRDRVWSPPMPLLFQHRAGMENVPYMPSAIAGLMREALTRAGLRDTSRQALRFTPHDFRRIFVTDAILHGMPPHIAQLVVGHRDIATTMDYKAVYPEEAINSHRAFLARRRDLRPSEEYRTPTDEEWDEFLGHFERRKLALGVCGRSYATPCIHEHACVRCPMLRPDPAQRPRLVEIADNLNARIDEARNQGWLGEIDGLE</sequence>
<dbReference type="InterPro" id="IPR013762">
    <property type="entry name" value="Integrase-like_cat_sf"/>
</dbReference>
<dbReference type="Pfam" id="PF00589">
    <property type="entry name" value="Phage_integrase"/>
    <property type="match status" value="1"/>
</dbReference>
<accession>A0A2W5Z815</accession>
<keyword evidence="1" id="KW-0233">DNA recombination</keyword>
<evidence type="ECO:0000313" key="4">
    <source>
        <dbReference type="EMBL" id="PZR79005.1"/>
    </source>
</evidence>
<name>A0A2W5Z815_9BACT</name>
<feature type="domain" description="Tyr recombinase" evidence="3">
    <location>
        <begin position="431"/>
        <end position="644"/>
    </location>
</feature>
<feature type="region of interest" description="Disordered" evidence="2">
    <location>
        <begin position="299"/>
        <end position="321"/>
    </location>
</feature>
<evidence type="ECO:0000259" key="3">
    <source>
        <dbReference type="PROSITE" id="PS51898"/>
    </source>
</evidence>
<dbReference type="GO" id="GO:0015074">
    <property type="term" value="P:DNA integration"/>
    <property type="evidence" value="ECO:0007669"/>
    <property type="project" value="InterPro"/>
</dbReference>
<protein>
    <submittedName>
        <fullName evidence="4">Site-specific integrase</fullName>
    </submittedName>
</protein>
<organism evidence="4 5">
    <name type="scientific">Candidatus Aeolococcus gillhamiae</name>
    <dbReference type="NCBI Taxonomy" id="3127015"/>
    <lineage>
        <taxon>Bacteria</taxon>
        <taxon>Bacillati</taxon>
        <taxon>Candidatus Dormiibacterota</taxon>
        <taxon>Candidatus Dormibacteria</taxon>
        <taxon>Candidatus Aeolococcales</taxon>
        <taxon>Candidatus Aeolococcaceae</taxon>
        <taxon>Candidatus Aeolococcus</taxon>
    </lineage>
</organism>
<dbReference type="Gene3D" id="1.10.443.10">
    <property type="entry name" value="Intergrase catalytic core"/>
    <property type="match status" value="1"/>
</dbReference>
<dbReference type="SUPFAM" id="SSF56349">
    <property type="entry name" value="DNA breaking-rejoining enzymes"/>
    <property type="match status" value="1"/>
</dbReference>
<dbReference type="CDD" id="cd00397">
    <property type="entry name" value="DNA_BRE_C"/>
    <property type="match status" value="1"/>
</dbReference>
<gene>
    <name evidence="4" type="ORF">DLM65_11650</name>
</gene>
<evidence type="ECO:0000256" key="1">
    <source>
        <dbReference type="ARBA" id="ARBA00023172"/>
    </source>
</evidence>
<evidence type="ECO:0000256" key="2">
    <source>
        <dbReference type="SAM" id="MobiDB-lite"/>
    </source>
</evidence>
<evidence type="ECO:0000313" key="5">
    <source>
        <dbReference type="Proteomes" id="UP000248724"/>
    </source>
</evidence>
<comment type="caution">
    <text evidence="4">The sequence shown here is derived from an EMBL/GenBank/DDBJ whole genome shotgun (WGS) entry which is preliminary data.</text>
</comment>
<dbReference type="GO" id="GO:0006310">
    <property type="term" value="P:DNA recombination"/>
    <property type="evidence" value="ECO:0007669"/>
    <property type="project" value="UniProtKB-KW"/>
</dbReference>
<dbReference type="InterPro" id="IPR011010">
    <property type="entry name" value="DNA_brk_join_enz"/>
</dbReference>